<evidence type="ECO:0000256" key="3">
    <source>
        <dbReference type="ARBA" id="ARBA00022801"/>
    </source>
</evidence>
<dbReference type="PROSITE" id="PS01137">
    <property type="entry name" value="TATD_1"/>
    <property type="match status" value="1"/>
</dbReference>
<dbReference type="AlphaFoldDB" id="A0A1I0G3R0"/>
<evidence type="ECO:0000256" key="4">
    <source>
        <dbReference type="PIRSR" id="PIRSR005902-1"/>
    </source>
</evidence>
<evidence type="ECO:0000313" key="6">
    <source>
        <dbReference type="Proteomes" id="UP000198762"/>
    </source>
</evidence>
<gene>
    <name evidence="5" type="ORF">SAMN04487962_11573</name>
</gene>
<evidence type="ECO:0000256" key="2">
    <source>
        <dbReference type="ARBA" id="ARBA00022723"/>
    </source>
</evidence>
<dbReference type="CDD" id="cd01310">
    <property type="entry name" value="TatD_DNAse"/>
    <property type="match status" value="1"/>
</dbReference>
<keyword evidence="6" id="KW-1185">Reference proteome</keyword>
<dbReference type="InterPro" id="IPR032466">
    <property type="entry name" value="Metal_Hydrolase"/>
</dbReference>
<dbReference type="GO" id="GO:0046872">
    <property type="term" value="F:metal ion binding"/>
    <property type="evidence" value="ECO:0007669"/>
    <property type="project" value="UniProtKB-KW"/>
</dbReference>
<protein>
    <submittedName>
        <fullName evidence="5">TatD DNase family protein</fullName>
    </submittedName>
</protein>
<evidence type="ECO:0000256" key="1">
    <source>
        <dbReference type="ARBA" id="ARBA00009275"/>
    </source>
</evidence>
<dbReference type="STRING" id="430453.SAMN04487962_11573"/>
<dbReference type="Gene3D" id="3.20.20.140">
    <property type="entry name" value="Metal-dependent hydrolases"/>
    <property type="match status" value="1"/>
</dbReference>
<dbReference type="OrthoDB" id="9810005at2"/>
<dbReference type="PROSITE" id="PS01091">
    <property type="entry name" value="TATD_3"/>
    <property type="match status" value="1"/>
</dbReference>
<keyword evidence="2 4" id="KW-0479">Metal-binding</keyword>
<dbReference type="GO" id="GO:0005829">
    <property type="term" value="C:cytosol"/>
    <property type="evidence" value="ECO:0007669"/>
    <property type="project" value="TreeGrafter"/>
</dbReference>
<dbReference type="FunFam" id="3.20.20.140:FF:000005">
    <property type="entry name" value="TatD family hydrolase"/>
    <property type="match status" value="1"/>
</dbReference>
<dbReference type="RefSeq" id="WP_091853413.1">
    <property type="nucleotide sequence ID" value="NZ_FOHZ01000015.1"/>
</dbReference>
<proteinExistence type="inferred from homology"/>
<dbReference type="GO" id="GO:0016788">
    <property type="term" value="F:hydrolase activity, acting on ester bonds"/>
    <property type="evidence" value="ECO:0007669"/>
    <property type="project" value="InterPro"/>
</dbReference>
<feature type="binding site" evidence="4">
    <location>
        <position position="129"/>
    </location>
    <ligand>
        <name>a divalent metal cation</name>
        <dbReference type="ChEBI" id="CHEBI:60240"/>
        <label>2</label>
    </ligand>
</feature>
<dbReference type="PANTHER" id="PTHR46124">
    <property type="entry name" value="D-AMINOACYL-TRNA DEACYLASE"/>
    <property type="match status" value="1"/>
</dbReference>
<evidence type="ECO:0000313" key="5">
    <source>
        <dbReference type="EMBL" id="SET65251.1"/>
    </source>
</evidence>
<dbReference type="InterPro" id="IPR001130">
    <property type="entry name" value="TatD-like"/>
</dbReference>
<reference evidence="6" key="1">
    <citation type="submission" date="2016-10" db="EMBL/GenBank/DDBJ databases">
        <authorList>
            <person name="Varghese N."/>
            <person name="Submissions S."/>
        </authorList>
    </citation>
    <scope>NUCLEOTIDE SEQUENCE [LARGE SCALE GENOMIC DNA]</scope>
    <source>
        <strain evidence="6">CGMCC 1.6489</strain>
    </source>
</reference>
<name>A0A1I0G3R0_9GAMM</name>
<feature type="binding site" evidence="4">
    <location>
        <position position="203"/>
    </location>
    <ligand>
        <name>a divalent metal cation</name>
        <dbReference type="ChEBI" id="CHEBI:60240"/>
        <label>1</label>
    </ligand>
</feature>
<organism evidence="5 6">
    <name type="scientific">Marinobacter segnicrescens</name>
    <dbReference type="NCBI Taxonomy" id="430453"/>
    <lineage>
        <taxon>Bacteria</taxon>
        <taxon>Pseudomonadati</taxon>
        <taxon>Pseudomonadota</taxon>
        <taxon>Gammaproteobacteria</taxon>
        <taxon>Pseudomonadales</taxon>
        <taxon>Marinobacteraceae</taxon>
        <taxon>Marinobacter</taxon>
    </lineage>
</organism>
<dbReference type="EMBL" id="FOHZ01000015">
    <property type="protein sequence ID" value="SET65251.1"/>
    <property type="molecule type" value="Genomic_DNA"/>
</dbReference>
<dbReference type="PIRSF" id="PIRSF005902">
    <property type="entry name" value="DNase_TatD"/>
    <property type="match status" value="1"/>
</dbReference>
<feature type="binding site" evidence="4">
    <location>
        <position position="7"/>
    </location>
    <ligand>
        <name>a divalent metal cation</name>
        <dbReference type="ChEBI" id="CHEBI:60240"/>
        <label>1</label>
    </ligand>
</feature>
<feature type="binding site" evidence="4">
    <location>
        <position position="9"/>
    </location>
    <ligand>
        <name>a divalent metal cation</name>
        <dbReference type="ChEBI" id="CHEBI:60240"/>
        <label>1</label>
    </ligand>
</feature>
<dbReference type="GO" id="GO:0004459">
    <property type="term" value="F:L-lactate dehydrogenase (NAD+) activity"/>
    <property type="evidence" value="ECO:0007669"/>
    <property type="project" value="InterPro"/>
</dbReference>
<keyword evidence="3" id="KW-0378">Hydrolase</keyword>
<accession>A0A1I0G3R0</accession>
<comment type="similarity">
    <text evidence="1">Belongs to the metallo-dependent hydrolases superfamily. TatD-type hydrolase family.</text>
</comment>
<dbReference type="SUPFAM" id="SSF51556">
    <property type="entry name" value="Metallo-dependent hydrolases"/>
    <property type="match status" value="1"/>
</dbReference>
<feature type="binding site" evidence="4">
    <location>
        <position position="153"/>
    </location>
    <ligand>
        <name>a divalent metal cation</name>
        <dbReference type="ChEBI" id="CHEBI:60240"/>
        <label>2</label>
    </ligand>
</feature>
<feature type="binding site" evidence="4">
    <location>
        <position position="95"/>
    </location>
    <ligand>
        <name>a divalent metal cation</name>
        <dbReference type="ChEBI" id="CHEBI:60240"/>
        <label>1</label>
    </ligand>
</feature>
<dbReference type="InterPro" id="IPR018177">
    <property type="entry name" value="L-lactate_DH_AS"/>
</dbReference>
<dbReference type="Pfam" id="PF01026">
    <property type="entry name" value="TatD_DNase"/>
    <property type="match status" value="1"/>
</dbReference>
<dbReference type="PANTHER" id="PTHR46124:SF3">
    <property type="entry name" value="HYDROLASE"/>
    <property type="match status" value="1"/>
</dbReference>
<dbReference type="Proteomes" id="UP000198762">
    <property type="component" value="Unassembled WGS sequence"/>
</dbReference>
<sequence length="261" mass="29050">MQLVDAHCHFDFQAFECRRDEFWQRARQAGVSRLVIPGVRQRDWSRVQELASECNDWWYCLGIHPWFVGEHGDTALDDLESALRNADDRCVGLGECGLDRLHGDLGAQMPWFEAQVELADSLGLPLVIHSVRTHDEVAAVLRRRSPDVPVLVHGFSGSYQQGKTLVDLGCFLGIGGVITYDRALKTRDAISRLPIEALVLETDAPDMPPAGVAKGENEPANLRQVLTVLAALKKQEEEVLARQLARNVACLYGWPDLESGQ</sequence>
<dbReference type="PROSITE" id="PS00064">
    <property type="entry name" value="L_LDH"/>
    <property type="match status" value="1"/>
</dbReference>
<dbReference type="InterPro" id="IPR018228">
    <property type="entry name" value="DNase_TatD-rel_CS"/>
</dbReference>